<evidence type="ECO:0000313" key="3">
    <source>
        <dbReference type="Proteomes" id="UP000712600"/>
    </source>
</evidence>
<dbReference type="EMBL" id="QGKX02000088">
    <property type="protein sequence ID" value="KAF3583914.1"/>
    <property type="molecule type" value="Genomic_DNA"/>
</dbReference>
<gene>
    <name evidence="2" type="ORF">F2Q69_00029461</name>
</gene>
<feature type="region of interest" description="Disordered" evidence="1">
    <location>
        <begin position="101"/>
        <end position="131"/>
    </location>
</feature>
<protein>
    <submittedName>
        <fullName evidence="2">Uncharacterized protein</fullName>
    </submittedName>
</protein>
<reference evidence="2" key="1">
    <citation type="submission" date="2019-12" db="EMBL/GenBank/DDBJ databases">
        <title>Genome sequencing and annotation of Brassica cretica.</title>
        <authorList>
            <person name="Studholme D.J."/>
            <person name="Sarris P."/>
        </authorList>
    </citation>
    <scope>NUCLEOTIDE SEQUENCE</scope>
    <source>
        <strain evidence="2">PFS-109/04</strain>
        <tissue evidence="2">Leaf</tissue>
    </source>
</reference>
<dbReference type="AlphaFoldDB" id="A0A8S9RW31"/>
<sequence>MSSSHGEKRNCDVEMGEALNASTSDSRAPTALPDHIAEFLAFQTELDREDADKESSTHAETSSPPAPADVPNLVAVAPSPIVVGSDDGAIATLPVSEIAAQPSGSSTTLIPVDDSKVAPESVPPPPSKRGIVLGLRAPSATPTYCFTERSLEALRYSRRSQEEKECQECGDGAFVVRSVRLRSDSTASCQERVTKELAESHSQLSQLEEASKAIEGAHSLEVLQMEARIGELERDLGKTPSSLLKVKQAKKAKSS</sequence>
<organism evidence="2 3">
    <name type="scientific">Brassica cretica</name>
    <name type="common">Mustard</name>
    <dbReference type="NCBI Taxonomy" id="69181"/>
    <lineage>
        <taxon>Eukaryota</taxon>
        <taxon>Viridiplantae</taxon>
        <taxon>Streptophyta</taxon>
        <taxon>Embryophyta</taxon>
        <taxon>Tracheophyta</taxon>
        <taxon>Spermatophyta</taxon>
        <taxon>Magnoliopsida</taxon>
        <taxon>eudicotyledons</taxon>
        <taxon>Gunneridae</taxon>
        <taxon>Pentapetalae</taxon>
        <taxon>rosids</taxon>
        <taxon>malvids</taxon>
        <taxon>Brassicales</taxon>
        <taxon>Brassicaceae</taxon>
        <taxon>Brassiceae</taxon>
        <taxon>Brassica</taxon>
    </lineage>
</organism>
<feature type="compositionally biased region" description="Basic and acidic residues" evidence="1">
    <location>
        <begin position="1"/>
        <end position="12"/>
    </location>
</feature>
<accession>A0A8S9RW31</accession>
<feature type="region of interest" description="Disordered" evidence="1">
    <location>
        <begin position="1"/>
        <end position="72"/>
    </location>
</feature>
<proteinExistence type="predicted"/>
<comment type="caution">
    <text evidence="2">The sequence shown here is derived from an EMBL/GenBank/DDBJ whole genome shotgun (WGS) entry which is preliminary data.</text>
</comment>
<evidence type="ECO:0000256" key="1">
    <source>
        <dbReference type="SAM" id="MobiDB-lite"/>
    </source>
</evidence>
<name>A0A8S9RW31_BRACR</name>
<evidence type="ECO:0000313" key="2">
    <source>
        <dbReference type="EMBL" id="KAF3583914.1"/>
    </source>
</evidence>
<dbReference type="Proteomes" id="UP000712600">
    <property type="component" value="Unassembled WGS sequence"/>
</dbReference>